<dbReference type="Gene3D" id="3.40.1620.10">
    <property type="entry name" value="YefM-like domain"/>
    <property type="match status" value="1"/>
</dbReference>
<dbReference type="EMBL" id="JARVII010000018">
    <property type="protein sequence ID" value="MDG9699855.1"/>
    <property type="molecule type" value="Genomic_DNA"/>
</dbReference>
<accession>A0AAW6RHY7</accession>
<evidence type="ECO:0000256" key="2">
    <source>
        <dbReference type="RuleBase" id="RU362080"/>
    </source>
</evidence>
<feature type="region of interest" description="Disordered" evidence="3">
    <location>
        <begin position="101"/>
        <end position="133"/>
    </location>
</feature>
<dbReference type="RefSeq" id="WP_279524682.1">
    <property type="nucleotide sequence ID" value="NZ_JARVII010000018.1"/>
</dbReference>
<comment type="caution">
    <text evidence="4">The sequence shown here is derived from an EMBL/GenBank/DDBJ whole genome shotgun (WGS) entry which is preliminary data.</text>
</comment>
<proteinExistence type="inferred from homology"/>
<dbReference type="NCBIfam" id="TIGR01552">
    <property type="entry name" value="phd_fam"/>
    <property type="match status" value="1"/>
</dbReference>
<comment type="similarity">
    <text evidence="1 2">Belongs to the phD/YefM antitoxin family.</text>
</comment>
<dbReference type="Proteomes" id="UP001237156">
    <property type="component" value="Unassembled WGS sequence"/>
</dbReference>
<reference evidence="4 5" key="1">
    <citation type="submission" date="2023-04" db="EMBL/GenBank/DDBJ databases">
        <title>Ottowia paracancer sp. nov., isolated from human stomach.</title>
        <authorList>
            <person name="Song Y."/>
        </authorList>
    </citation>
    <scope>NUCLEOTIDE SEQUENCE [LARGE SCALE GENOMIC DNA]</scope>
    <source>
        <strain evidence="4 5">10c7w1</strain>
    </source>
</reference>
<evidence type="ECO:0000313" key="4">
    <source>
        <dbReference type="EMBL" id="MDG9699855.1"/>
    </source>
</evidence>
<dbReference type="AlphaFoldDB" id="A0AAW6RHY7"/>
<feature type="compositionally biased region" description="Low complexity" evidence="3">
    <location>
        <begin position="116"/>
        <end position="133"/>
    </location>
</feature>
<dbReference type="Pfam" id="PF02604">
    <property type="entry name" value="PhdYeFM_antitox"/>
    <property type="match status" value="1"/>
</dbReference>
<evidence type="ECO:0000313" key="5">
    <source>
        <dbReference type="Proteomes" id="UP001237156"/>
    </source>
</evidence>
<keyword evidence="5" id="KW-1185">Reference proteome</keyword>
<dbReference type="PANTHER" id="PTHR35377">
    <property type="entry name" value="ANTITOXIN VAPB49-RELATED-RELATED"/>
    <property type="match status" value="1"/>
</dbReference>
<dbReference type="SUPFAM" id="SSF143120">
    <property type="entry name" value="YefM-like"/>
    <property type="match status" value="1"/>
</dbReference>
<organism evidence="4 5">
    <name type="scientific">Ottowia cancrivicina</name>
    <dbReference type="NCBI Taxonomy" id="3040346"/>
    <lineage>
        <taxon>Bacteria</taxon>
        <taxon>Pseudomonadati</taxon>
        <taxon>Pseudomonadota</taxon>
        <taxon>Betaproteobacteria</taxon>
        <taxon>Burkholderiales</taxon>
        <taxon>Comamonadaceae</taxon>
        <taxon>Ottowia</taxon>
    </lineage>
</organism>
<evidence type="ECO:0000256" key="3">
    <source>
        <dbReference type="SAM" id="MobiDB-lite"/>
    </source>
</evidence>
<gene>
    <name evidence="4" type="ORF">QB898_09065</name>
</gene>
<evidence type="ECO:0000256" key="1">
    <source>
        <dbReference type="ARBA" id="ARBA00009981"/>
    </source>
</evidence>
<dbReference type="InterPro" id="IPR006442">
    <property type="entry name" value="Antitoxin_Phd/YefM"/>
</dbReference>
<protein>
    <recommendedName>
        <fullName evidence="2">Antitoxin</fullName>
    </recommendedName>
</protein>
<name>A0AAW6RHY7_9BURK</name>
<sequence length="133" mass="14217">MTAAMPAASAATVGLFEAKTRLSEYVARAERGEEVIITRHNKPVARIVPMTAEAPARPVPRFVQRTFQMGLPQQPDAGLAGELDVQAFLALDARLNAEWQAQQKQPLRCSGRSRHAAQQPAASADAASKAAAD</sequence>
<dbReference type="InterPro" id="IPR036165">
    <property type="entry name" value="YefM-like_sf"/>
</dbReference>
<dbReference type="InterPro" id="IPR051416">
    <property type="entry name" value="phD-YefM_TA_antitoxins"/>
</dbReference>
<dbReference type="PANTHER" id="PTHR35377:SF8">
    <property type="entry name" value="ANTITOXIN VAPB22"/>
    <property type="match status" value="1"/>
</dbReference>
<comment type="function">
    <text evidence="2">Antitoxin component of a type II toxin-antitoxin (TA) system.</text>
</comment>